<evidence type="ECO:0000313" key="1">
    <source>
        <dbReference type="EMBL" id="MCC9294947.1"/>
    </source>
</evidence>
<evidence type="ECO:0000313" key="2">
    <source>
        <dbReference type="Proteomes" id="UP001165422"/>
    </source>
</evidence>
<gene>
    <name evidence="1" type="ORF">LN736_08775</name>
</gene>
<keyword evidence="2" id="KW-1185">Reference proteome</keyword>
<comment type="caution">
    <text evidence="1">The sequence shown here is derived from an EMBL/GenBank/DDBJ whole genome shotgun (WGS) entry which is preliminary data.</text>
</comment>
<accession>A0ABS8N561</accession>
<name>A0ABS8N561_9CLOT</name>
<reference evidence="1" key="1">
    <citation type="submission" date="2021-11" db="EMBL/GenBank/DDBJ databases">
        <authorList>
            <person name="Qingchun L."/>
            <person name="Dong Z."/>
            <person name="Zongwei Q."/>
            <person name="Jia Z."/>
            <person name="Duotao L."/>
        </authorList>
    </citation>
    <scope>NUCLEOTIDE SEQUENCE</scope>
    <source>
        <strain evidence="1">WLY-B-L2</strain>
    </source>
</reference>
<dbReference type="Proteomes" id="UP001165422">
    <property type="component" value="Unassembled WGS sequence"/>
</dbReference>
<organism evidence="1 2">
    <name type="scientific">Clostridium aromativorans</name>
    <dbReference type="NCBI Taxonomy" id="2836848"/>
    <lineage>
        <taxon>Bacteria</taxon>
        <taxon>Bacillati</taxon>
        <taxon>Bacillota</taxon>
        <taxon>Clostridia</taxon>
        <taxon>Eubacteriales</taxon>
        <taxon>Clostridiaceae</taxon>
        <taxon>Clostridium</taxon>
    </lineage>
</organism>
<proteinExistence type="predicted"/>
<dbReference type="RefSeq" id="WP_229981377.1">
    <property type="nucleotide sequence ID" value="NZ_JAJJPB010000009.1"/>
</dbReference>
<protein>
    <submittedName>
        <fullName evidence="1">Uncharacterized protein</fullName>
    </submittedName>
</protein>
<sequence>MIPMPKELIGATTFDEKGNRILKYGTTEEQKIIFEQFYNDLKSGNLTDTIIEYEEVNS</sequence>
<dbReference type="EMBL" id="JAJJPB010000009">
    <property type="protein sequence ID" value="MCC9294947.1"/>
    <property type="molecule type" value="Genomic_DNA"/>
</dbReference>